<sequence>MKFVKPLNMFKELLKRKPSKRGRLLGLIINDKHVDSAVSDPNNINAVPLSASHLQEGNMDLIAEKFQTLGATIKNFINDLIKTRKFQGFKYTYWDDLIATKHMDFVVKHNVEFILENLNLPQLEPKEIVNKFVAARLLQGYLESVNFALELNKDVFHK</sequence>
<dbReference type="PANTHER" id="PTHR33317">
    <property type="entry name" value="POLYNUCLEOTIDYL TRANSFERASE, RIBONUCLEASE H-LIKE SUPERFAMILY PROTEIN"/>
    <property type="match status" value="1"/>
</dbReference>
<dbReference type="AlphaFoldDB" id="A0AAD9XPM4"/>
<proteinExistence type="predicted"/>
<gene>
    <name evidence="1" type="ORF">Ddye_002070</name>
</gene>
<dbReference type="EMBL" id="JANJYI010000001">
    <property type="protein sequence ID" value="KAK2663496.1"/>
    <property type="molecule type" value="Genomic_DNA"/>
</dbReference>
<name>A0AAD9XPM4_9ROSI</name>
<protein>
    <submittedName>
        <fullName evidence="1">Uncharacterized protein</fullName>
    </submittedName>
</protein>
<keyword evidence="2" id="KW-1185">Reference proteome</keyword>
<reference evidence="1" key="1">
    <citation type="journal article" date="2023" name="Plant J.">
        <title>Genome sequences and population genomics provide insights into the demographic history, inbreeding, and mutation load of two 'living fossil' tree species of Dipteronia.</title>
        <authorList>
            <person name="Feng Y."/>
            <person name="Comes H.P."/>
            <person name="Chen J."/>
            <person name="Zhu S."/>
            <person name="Lu R."/>
            <person name="Zhang X."/>
            <person name="Li P."/>
            <person name="Qiu J."/>
            <person name="Olsen K.M."/>
            <person name="Qiu Y."/>
        </authorList>
    </citation>
    <scope>NUCLEOTIDE SEQUENCE</scope>
    <source>
        <strain evidence="1">KIB01</strain>
    </source>
</reference>
<organism evidence="1 2">
    <name type="scientific">Dipteronia dyeriana</name>
    <dbReference type="NCBI Taxonomy" id="168575"/>
    <lineage>
        <taxon>Eukaryota</taxon>
        <taxon>Viridiplantae</taxon>
        <taxon>Streptophyta</taxon>
        <taxon>Embryophyta</taxon>
        <taxon>Tracheophyta</taxon>
        <taxon>Spermatophyta</taxon>
        <taxon>Magnoliopsida</taxon>
        <taxon>eudicotyledons</taxon>
        <taxon>Gunneridae</taxon>
        <taxon>Pentapetalae</taxon>
        <taxon>rosids</taxon>
        <taxon>malvids</taxon>
        <taxon>Sapindales</taxon>
        <taxon>Sapindaceae</taxon>
        <taxon>Hippocastanoideae</taxon>
        <taxon>Acereae</taxon>
        <taxon>Dipteronia</taxon>
    </lineage>
</organism>
<dbReference type="GO" id="GO:0000967">
    <property type="term" value="P:rRNA 5'-end processing"/>
    <property type="evidence" value="ECO:0007669"/>
    <property type="project" value="TreeGrafter"/>
</dbReference>
<dbReference type="InterPro" id="IPR005227">
    <property type="entry name" value="YqgF"/>
</dbReference>
<dbReference type="PANTHER" id="PTHR33317:SF1">
    <property type="entry name" value="POLYNUCLEOTIDYL TRANSFERASE, RIBONUCLEASE H-LIKE SUPERFAMILY PROTEIN"/>
    <property type="match status" value="1"/>
</dbReference>
<accession>A0AAD9XPM4</accession>
<evidence type="ECO:0000313" key="1">
    <source>
        <dbReference type="EMBL" id="KAK2663496.1"/>
    </source>
</evidence>
<dbReference type="Proteomes" id="UP001280121">
    <property type="component" value="Unassembled WGS sequence"/>
</dbReference>
<comment type="caution">
    <text evidence="1">The sequence shown here is derived from an EMBL/GenBank/DDBJ whole genome shotgun (WGS) entry which is preliminary data.</text>
</comment>
<evidence type="ECO:0000313" key="2">
    <source>
        <dbReference type="Proteomes" id="UP001280121"/>
    </source>
</evidence>